<keyword evidence="5 9" id="KW-1133">Transmembrane helix</keyword>
<organism evidence="12 14">
    <name type="scientific">Didymodactylos carnosus</name>
    <dbReference type="NCBI Taxonomy" id="1234261"/>
    <lineage>
        <taxon>Eukaryota</taxon>
        <taxon>Metazoa</taxon>
        <taxon>Spiralia</taxon>
        <taxon>Gnathifera</taxon>
        <taxon>Rotifera</taxon>
        <taxon>Eurotatoria</taxon>
        <taxon>Bdelloidea</taxon>
        <taxon>Philodinida</taxon>
        <taxon>Philodinidae</taxon>
        <taxon>Didymodactylos</taxon>
    </lineage>
</organism>
<feature type="domain" description="Small nuclear ribonucleoprotein Prp3 C-terminal" evidence="10">
    <location>
        <begin position="375"/>
        <end position="504"/>
    </location>
</feature>
<evidence type="ECO:0000256" key="3">
    <source>
        <dbReference type="ARBA" id="ARBA00022664"/>
    </source>
</evidence>
<keyword evidence="7" id="KW-0508">mRNA splicing</keyword>
<dbReference type="GO" id="GO:0046540">
    <property type="term" value="C:U4/U6 x U5 tri-snRNP complex"/>
    <property type="evidence" value="ECO:0007669"/>
    <property type="project" value="InterPro"/>
</dbReference>
<accession>A0A813WA99</accession>
<feature type="transmembrane region" description="Helical" evidence="9">
    <location>
        <begin position="774"/>
        <end position="797"/>
    </location>
</feature>
<sequence length="842" mass="97506">MILPKQEAVDPATVRDLMAAAQKQIQVRQLELNFTTPVAVQQRSNNAQRLAELNARIANQMGQLFQASQDERERPIHVKIDKDGRTIDTRTGEILQMQSRMPTLKANIRAQKREVFKQEFSKAAQTTVHDMGIDDGGIHFDARLGMRPTLRNRRQLSFNARGKYEEIANRMRAKSKLEKLQQEISQIAKKTGIAMENKITVIQPKKFFSETDVPDIEWWDYVILQQSSYALVSSDFSVETMLQGITKLVEHPTQLKPPSEPLKPILLPVLLTKREQKKLRRQNRSEVLKEQQEKIRLGLILPPEPKVKISNLMRVLCSDAVQDPTKIEQYVRNQMAKRLKTHEETNAARKLTAEQLREKKSKRLEEDTSGGVHVAIYRVKNLNDQAKRFKVETNCKQLHMTGCVVLCKDINVVAVEGGSKQQKKFRRLMLHRINWNTSQKGQVTNQDDDDNDDQTKDMNKCVLLWEGTVKDRAFGEMKFKNCPTENFAREHFRRHGVEQYWDIAHNDFMSSFSVYADLFRYGLYDSVVNCLQVAAIDEHSQKVSTRKVSVPQHQPISKTSPINNDTTNNSRNVRTRLTSLVLFNGGILLCGMLCFNYLIVPIILKLFHLLAGTTWNKNEQYQSLLFIQYLLKYTFNLFWLIPAFLISKIVNSFYFRDIADRVFEITTGLPSSSRPQVSKNYAHSMTDLLFSLIMQIVFLFQSTFIFLIPIPYLNTVFGYGSLCLLYSFYAFEYSWIYKGYPIRDRVKRIEQYWPYFIGFGLPLTLLSTQLSKSLIINECIFSLIFPFAIVAATLVSFTKHIKGRTTKKIIELNIFYLSIRITDKLLQLLNKLHPNSRRSRQL</sequence>
<dbReference type="OrthoDB" id="10264544at2759"/>
<gene>
    <name evidence="12" type="ORF">GPM918_LOCUS6045</name>
    <name evidence="13" type="ORF">SRO942_LOCUS6045</name>
</gene>
<evidence type="ECO:0000256" key="4">
    <source>
        <dbReference type="ARBA" id="ARBA00022692"/>
    </source>
</evidence>
<reference evidence="12" key="1">
    <citation type="submission" date="2021-02" db="EMBL/GenBank/DDBJ databases">
        <authorList>
            <person name="Nowell W R."/>
        </authorList>
    </citation>
    <scope>NUCLEOTIDE SEQUENCE</scope>
</reference>
<dbReference type="AlphaFoldDB" id="A0A813WA99"/>
<dbReference type="Proteomes" id="UP000681722">
    <property type="component" value="Unassembled WGS sequence"/>
</dbReference>
<dbReference type="GO" id="GO:0000398">
    <property type="term" value="P:mRNA splicing, via spliceosome"/>
    <property type="evidence" value="ECO:0007669"/>
    <property type="project" value="InterPro"/>
</dbReference>
<feature type="transmembrane region" description="Helical" evidence="9">
    <location>
        <begin position="580"/>
        <end position="604"/>
    </location>
</feature>
<dbReference type="InterPro" id="IPR013881">
    <property type="entry name" value="Pre-mRNA_splic_Prp3_dom"/>
</dbReference>
<keyword evidence="14" id="KW-1185">Reference proteome</keyword>
<protein>
    <submittedName>
        <fullName evidence="12">Uncharacterized protein</fullName>
    </submittedName>
</protein>
<dbReference type="InterPro" id="IPR027104">
    <property type="entry name" value="Prp3"/>
</dbReference>
<dbReference type="InterPro" id="IPR010541">
    <property type="entry name" value="Prp3_C"/>
</dbReference>
<evidence type="ECO:0000313" key="12">
    <source>
        <dbReference type="EMBL" id="CAF0850475.1"/>
    </source>
</evidence>
<evidence type="ECO:0000259" key="11">
    <source>
        <dbReference type="Pfam" id="PF08572"/>
    </source>
</evidence>
<evidence type="ECO:0000256" key="2">
    <source>
        <dbReference type="ARBA" id="ARBA00004141"/>
    </source>
</evidence>
<evidence type="ECO:0000313" key="14">
    <source>
        <dbReference type="Proteomes" id="UP000663829"/>
    </source>
</evidence>
<dbReference type="Pfam" id="PF08572">
    <property type="entry name" value="PRP3"/>
    <property type="match status" value="1"/>
</dbReference>
<keyword evidence="4 9" id="KW-0812">Transmembrane</keyword>
<dbReference type="Pfam" id="PF07264">
    <property type="entry name" value="EI24"/>
    <property type="match status" value="1"/>
</dbReference>
<dbReference type="PANTHER" id="PTHR14212:SF0">
    <property type="entry name" value="U4_U6 SMALL NUCLEAR RIBONUCLEOPROTEIN PRP3"/>
    <property type="match status" value="1"/>
</dbReference>
<evidence type="ECO:0000313" key="13">
    <source>
        <dbReference type="EMBL" id="CAF3638115.1"/>
    </source>
</evidence>
<feature type="transmembrane region" description="Helical" evidence="9">
    <location>
        <begin position="624"/>
        <end position="646"/>
    </location>
</feature>
<dbReference type="Pfam" id="PF06544">
    <property type="entry name" value="Prp3_C"/>
    <property type="match status" value="1"/>
</dbReference>
<name>A0A813WA99_9BILA</name>
<dbReference type="Proteomes" id="UP000663829">
    <property type="component" value="Unassembled WGS sequence"/>
</dbReference>
<evidence type="ECO:0000256" key="6">
    <source>
        <dbReference type="ARBA" id="ARBA00023136"/>
    </source>
</evidence>
<evidence type="ECO:0000256" key="5">
    <source>
        <dbReference type="ARBA" id="ARBA00022989"/>
    </source>
</evidence>
<feature type="domain" description="Pre-mRNA-splicing factor 3" evidence="11">
    <location>
        <begin position="139"/>
        <end position="352"/>
    </location>
</feature>
<dbReference type="EMBL" id="CAJOBC010000910">
    <property type="protein sequence ID" value="CAF3638115.1"/>
    <property type="molecule type" value="Genomic_DNA"/>
</dbReference>
<evidence type="ECO:0000256" key="9">
    <source>
        <dbReference type="SAM" id="Phobius"/>
    </source>
</evidence>
<keyword evidence="3" id="KW-0507">mRNA processing</keyword>
<comment type="subcellular location">
    <subcellularLocation>
        <location evidence="2">Membrane</location>
        <topology evidence="2">Multi-pass membrane protein</topology>
    </subcellularLocation>
    <subcellularLocation>
        <location evidence="1">Nucleus</location>
    </subcellularLocation>
</comment>
<keyword evidence="8" id="KW-0539">Nucleus</keyword>
<proteinExistence type="predicted"/>
<feature type="transmembrane region" description="Helical" evidence="9">
    <location>
        <begin position="688"/>
        <end position="710"/>
    </location>
</feature>
<dbReference type="InterPro" id="IPR059112">
    <property type="entry name" value="CysZ/EI24"/>
</dbReference>
<dbReference type="EMBL" id="CAJNOQ010000910">
    <property type="protein sequence ID" value="CAF0850475.1"/>
    <property type="molecule type" value="Genomic_DNA"/>
</dbReference>
<keyword evidence="6 9" id="KW-0472">Membrane</keyword>
<evidence type="ECO:0000256" key="1">
    <source>
        <dbReference type="ARBA" id="ARBA00004123"/>
    </source>
</evidence>
<evidence type="ECO:0000259" key="10">
    <source>
        <dbReference type="Pfam" id="PF06544"/>
    </source>
</evidence>
<evidence type="ECO:0000256" key="7">
    <source>
        <dbReference type="ARBA" id="ARBA00023187"/>
    </source>
</evidence>
<dbReference type="CDD" id="cd24162">
    <property type="entry name" value="Prp3_C"/>
    <property type="match status" value="1"/>
</dbReference>
<evidence type="ECO:0000256" key="8">
    <source>
        <dbReference type="ARBA" id="ARBA00023242"/>
    </source>
</evidence>
<comment type="caution">
    <text evidence="12">The sequence shown here is derived from an EMBL/GenBank/DDBJ whole genome shotgun (WGS) entry which is preliminary data.</text>
</comment>
<dbReference type="PANTHER" id="PTHR14212">
    <property type="entry name" value="U4/U6-ASSOCIATED RNA SPLICING FACTOR-RELATED"/>
    <property type="match status" value="1"/>
</dbReference>
<feature type="transmembrane region" description="Helical" evidence="9">
    <location>
        <begin position="752"/>
        <end position="768"/>
    </location>
</feature>
<feature type="transmembrane region" description="Helical" evidence="9">
    <location>
        <begin position="716"/>
        <end position="740"/>
    </location>
</feature>